<dbReference type="InterPro" id="IPR000114">
    <property type="entry name" value="Ribosomal_uL16_bact-type"/>
</dbReference>
<dbReference type="SUPFAM" id="SSF54686">
    <property type="entry name" value="Ribosomal protein L16p/L10e"/>
    <property type="match status" value="1"/>
</dbReference>
<evidence type="ECO:0000256" key="1">
    <source>
        <dbReference type="ARBA" id="ARBA00008931"/>
    </source>
</evidence>
<dbReference type="AlphaFoldDB" id="A0A8F0K092"/>
<evidence type="ECO:0000256" key="2">
    <source>
        <dbReference type="ARBA" id="ARBA00022980"/>
    </source>
</evidence>
<name>A0A8F0K092_9PHAE</name>
<dbReference type="NCBIfam" id="TIGR01164">
    <property type="entry name" value="rplP_bact"/>
    <property type="match status" value="1"/>
</dbReference>
<protein>
    <submittedName>
        <fullName evidence="5">Ribosomal protein L16</fullName>
    </submittedName>
</protein>
<dbReference type="InterPro" id="IPR036920">
    <property type="entry name" value="Ribosomal_uL16_sf"/>
</dbReference>
<dbReference type="PRINTS" id="PR00060">
    <property type="entry name" value="RIBOSOMALL16"/>
</dbReference>
<dbReference type="EMBL" id="MZ156064">
    <property type="protein sequence ID" value="QWK44956.1"/>
    <property type="molecule type" value="Genomic_DNA"/>
</dbReference>
<dbReference type="GO" id="GO:0005762">
    <property type="term" value="C:mitochondrial large ribosomal subunit"/>
    <property type="evidence" value="ECO:0007669"/>
    <property type="project" value="TreeGrafter"/>
</dbReference>
<dbReference type="GO" id="GO:0032543">
    <property type="term" value="P:mitochondrial translation"/>
    <property type="evidence" value="ECO:0007669"/>
    <property type="project" value="TreeGrafter"/>
</dbReference>
<gene>
    <name evidence="5" type="primary">rpl16</name>
</gene>
<evidence type="ECO:0000256" key="3">
    <source>
        <dbReference type="ARBA" id="ARBA00023274"/>
    </source>
</evidence>
<keyword evidence="5" id="KW-0496">Mitochondrion</keyword>
<keyword evidence="3 4" id="KW-0687">Ribonucleoprotein</keyword>
<comment type="similarity">
    <text evidence="1 4">Belongs to the universal ribosomal protein uL16 family.</text>
</comment>
<dbReference type="PANTHER" id="PTHR12220">
    <property type="entry name" value="50S/60S RIBOSOMAL PROTEIN L16"/>
    <property type="match status" value="1"/>
</dbReference>
<dbReference type="Gene3D" id="3.90.1170.10">
    <property type="entry name" value="Ribosomal protein L10e/L16"/>
    <property type="match status" value="1"/>
</dbReference>
<organism evidence="5">
    <name type="scientific">Protohalopteris sp</name>
    <dbReference type="NCBI Taxonomy" id="2843287"/>
    <lineage>
        <taxon>Eukaryota</taxon>
        <taxon>Sar</taxon>
        <taxon>Stramenopiles</taxon>
        <taxon>Ochrophyta</taxon>
        <taxon>PX clade</taxon>
        <taxon>Phaeophyceae</taxon>
        <taxon>Sphacelariales</taxon>
        <taxon>Stypocaulaceae</taxon>
        <taxon>Protohalopteris</taxon>
    </lineage>
</organism>
<reference evidence="5" key="1">
    <citation type="journal article" date="2021" name="Genome Biol. Evol.">
        <title>Genomic rearrangements and sequence evolution across brown algal organelles.</title>
        <authorList>
            <person name="Starko S."/>
            <person name="Bringloe T.T."/>
            <person name="Gomez M.S."/>
            <person name="Darby H."/>
            <person name="Graham S.W."/>
            <person name="Martone P.T."/>
        </authorList>
    </citation>
    <scope>NUCLEOTIDE SEQUENCE</scope>
</reference>
<dbReference type="GO" id="GO:0003735">
    <property type="term" value="F:structural constituent of ribosome"/>
    <property type="evidence" value="ECO:0007669"/>
    <property type="project" value="InterPro"/>
</dbReference>
<evidence type="ECO:0000256" key="4">
    <source>
        <dbReference type="RuleBase" id="RU004413"/>
    </source>
</evidence>
<evidence type="ECO:0000313" key="5">
    <source>
        <dbReference type="EMBL" id="QWK44956.1"/>
    </source>
</evidence>
<dbReference type="Pfam" id="PF00252">
    <property type="entry name" value="Ribosomal_L16"/>
    <property type="match status" value="1"/>
</dbReference>
<dbReference type="CDD" id="cd01433">
    <property type="entry name" value="Ribosomal_L16_L10e"/>
    <property type="match status" value="1"/>
</dbReference>
<accession>A0A8F0K092</accession>
<dbReference type="GO" id="GO:0019843">
    <property type="term" value="F:rRNA binding"/>
    <property type="evidence" value="ECO:0007669"/>
    <property type="project" value="InterPro"/>
</dbReference>
<dbReference type="PANTHER" id="PTHR12220:SF13">
    <property type="entry name" value="LARGE RIBOSOMAL SUBUNIT PROTEIN UL16M"/>
    <property type="match status" value="1"/>
</dbReference>
<dbReference type="InterPro" id="IPR047873">
    <property type="entry name" value="Ribosomal_uL16"/>
</dbReference>
<sequence>MQPKKSKYKKYYKPRQLPKALTQTHKLKPISSLTLVASQSAYLNNRQIEAARQGIRRKIKRQGRLKIHLFTDIGISHKSSASRMGKGKGKINHWVGGLSAGQTLFKLTGIPLKEGISALKCGANKLPLKLQIYKQ</sequence>
<geneLocation type="mitochondrion" evidence="5"/>
<dbReference type="InterPro" id="IPR020798">
    <property type="entry name" value="Ribosomal_uL16_CS"/>
</dbReference>
<dbReference type="PROSITE" id="PS00701">
    <property type="entry name" value="RIBOSOMAL_L16_2"/>
    <property type="match status" value="1"/>
</dbReference>
<dbReference type="InterPro" id="IPR016180">
    <property type="entry name" value="Ribosomal_uL16_dom"/>
</dbReference>
<keyword evidence="2 4" id="KW-0689">Ribosomal protein</keyword>
<proteinExistence type="inferred from homology"/>